<name>A0A6F8VDA2_9PROT</name>
<dbReference type="KEGG" id="slac:SKTS_16050"/>
<evidence type="ECO:0000256" key="3">
    <source>
        <dbReference type="ARBA" id="ARBA00005709"/>
    </source>
</evidence>
<comment type="similarity">
    <text evidence="3">Belongs to the bacterial flagellin family.</text>
</comment>
<sequence>MRISTSTLYDLGVSSIQKQSSALVKQQQMVSTGRRILTPADDPVGAARVLEVSQSKALNQQYDVNAGSATSSLGLEETALASVGSLIQDVRTIAINAGNPTLDHNNLASLATDLRGRYQELLGIANSTDGNGQYMFSGYKGSTQPFSETSPGNVAYNGDQGQRLIQISASRQIAVSDAGSDVFQQIKNGNGTFVTAAGAGNTGTGLVSPGSVLDPAKWAAVTDKNLSIKFAVDSTVTPPVTTYDIVDSTNTSILGGAGTPPYPRTYTSGSTISLKSQGAEPPFDYGVELSIENAPADGDTFSVKASTNESIFTTLNNLITSLETGSGTGLANDLNTALSNLDNDLNRVLTVRASVGSRMKEIESVKSTGGDLALQYDQTLSDLQDLDYAKAISDLTRNQLGLQAAQQSFVKIQGLSLFNYIN</sequence>
<dbReference type="NCBIfam" id="TIGR02550">
    <property type="entry name" value="flagell_flgL"/>
    <property type="match status" value="1"/>
</dbReference>
<dbReference type="GO" id="GO:0005576">
    <property type="term" value="C:extracellular region"/>
    <property type="evidence" value="ECO:0007669"/>
    <property type="project" value="UniProtKB-SubCell"/>
</dbReference>
<keyword evidence="7" id="KW-0966">Cell projection</keyword>
<keyword evidence="4" id="KW-0975">Bacterial flagellum</keyword>
<dbReference type="PANTHER" id="PTHR42792">
    <property type="entry name" value="FLAGELLIN"/>
    <property type="match status" value="1"/>
</dbReference>
<dbReference type="EMBL" id="AP022853">
    <property type="protein sequence ID" value="BCB26719.1"/>
    <property type="molecule type" value="Genomic_DNA"/>
</dbReference>
<dbReference type="InterPro" id="IPR046358">
    <property type="entry name" value="Flagellin_C"/>
</dbReference>
<dbReference type="InterPro" id="IPR001029">
    <property type="entry name" value="Flagellin_N"/>
</dbReference>
<dbReference type="RefSeq" id="WP_173063002.1">
    <property type="nucleotide sequence ID" value="NZ_AP022853.1"/>
</dbReference>
<evidence type="ECO:0000256" key="1">
    <source>
        <dbReference type="ARBA" id="ARBA00004365"/>
    </source>
</evidence>
<evidence type="ECO:0000313" key="7">
    <source>
        <dbReference type="EMBL" id="BCB26719.1"/>
    </source>
</evidence>
<dbReference type="Pfam" id="PF00700">
    <property type="entry name" value="Flagellin_C"/>
    <property type="match status" value="1"/>
</dbReference>
<accession>A0A6F8VDA2</accession>
<dbReference type="Gene3D" id="1.20.1330.10">
    <property type="entry name" value="f41 fragment of flagellin, N-terminal domain"/>
    <property type="match status" value="2"/>
</dbReference>
<dbReference type="GO" id="GO:0009424">
    <property type="term" value="C:bacterial-type flagellum hook"/>
    <property type="evidence" value="ECO:0007669"/>
    <property type="project" value="InterPro"/>
</dbReference>
<dbReference type="Proteomes" id="UP000502260">
    <property type="component" value="Chromosome"/>
</dbReference>
<dbReference type="GO" id="GO:0071973">
    <property type="term" value="P:bacterial-type flagellum-dependent cell motility"/>
    <property type="evidence" value="ECO:0007669"/>
    <property type="project" value="InterPro"/>
</dbReference>
<keyword evidence="7" id="KW-0282">Flagellum</keyword>
<gene>
    <name evidence="7" type="primary">flgL</name>
    <name evidence="7" type="ORF">SKTS_16050</name>
</gene>
<evidence type="ECO:0000259" key="5">
    <source>
        <dbReference type="Pfam" id="PF00669"/>
    </source>
</evidence>
<evidence type="ECO:0000259" key="6">
    <source>
        <dbReference type="Pfam" id="PF00700"/>
    </source>
</evidence>
<reference evidence="8" key="1">
    <citation type="submission" date="2020-03" db="EMBL/GenBank/DDBJ databases">
        <title>Complete genome sequence of sulfur-oxidizing bacterium skT11.</title>
        <authorList>
            <person name="Kanda M."/>
            <person name="Kojima H."/>
            <person name="Fukui M."/>
        </authorList>
    </citation>
    <scope>NUCLEOTIDE SEQUENCE [LARGE SCALE GENOMIC DNA]</scope>
    <source>
        <strain evidence="8">skT11</strain>
    </source>
</reference>
<dbReference type="Pfam" id="PF00669">
    <property type="entry name" value="Flagellin_N"/>
    <property type="match status" value="1"/>
</dbReference>
<feature type="domain" description="Flagellin N-terminal" evidence="5">
    <location>
        <begin position="4"/>
        <end position="140"/>
    </location>
</feature>
<protein>
    <submittedName>
        <fullName evidence="7">Flagellar hook-associated protein FlgL</fullName>
    </submittedName>
</protein>
<keyword evidence="8" id="KW-1185">Reference proteome</keyword>
<proteinExistence type="inferred from homology"/>
<keyword evidence="7" id="KW-0969">Cilium</keyword>
<evidence type="ECO:0000256" key="2">
    <source>
        <dbReference type="ARBA" id="ARBA00004613"/>
    </source>
</evidence>
<dbReference type="InterPro" id="IPR013384">
    <property type="entry name" value="Flagell_FlgL"/>
</dbReference>
<comment type="subcellular location">
    <subcellularLocation>
        <location evidence="1">Bacterial flagellum</location>
    </subcellularLocation>
    <subcellularLocation>
        <location evidence="2">Secreted</location>
    </subcellularLocation>
</comment>
<evidence type="ECO:0000313" key="8">
    <source>
        <dbReference type="Proteomes" id="UP000502260"/>
    </source>
</evidence>
<feature type="domain" description="Flagellin C-terminal" evidence="6">
    <location>
        <begin position="339"/>
        <end position="421"/>
    </location>
</feature>
<dbReference type="PANTHER" id="PTHR42792:SF1">
    <property type="entry name" value="FLAGELLAR HOOK-ASSOCIATED PROTEIN 3"/>
    <property type="match status" value="1"/>
</dbReference>
<dbReference type="AlphaFoldDB" id="A0A6F8VDA2"/>
<organism evidence="7 8">
    <name type="scientific">Sulfurimicrobium lacus</name>
    <dbReference type="NCBI Taxonomy" id="2715678"/>
    <lineage>
        <taxon>Bacteria</taxon>
        <taxon>Pseudomonadati</taxon>
        <taxon>Pseudomonadota</taxon>
        <taxon>Betaproteobacteria</taxon>
        <taxon>Nitrosomonadales</taxon>
        <taxon>Sulfuricellaceae</taxon>
        <taxon>Sulfurimicrobium</taxon>
    </lineage>
</organism>
<dbReference type="InterPro" id="IPR001492">
    <property type="entry name" value="Flagellin"/>
</dbReference>
<dbReference type="GO" id="GO:0005198">
    <property type="term" value="F:structural molecule activity"/>
    <property type="evidence" value="ECO:0007669"/>
    <property type="project" value="InterPro"/>
</dbReference>
<evidence type="ECO:0000256" key="4">
    <source>
        <dbReference type="ARBA" id="ARBA00023143"/>
    </source>
</evidence>
<dbReference type="SUPFAM" id="SSF64518">
    <property type="entry name" value="Phase 1 flagellin"/>
    <property type="match status" value="1"/>
</dbReference>